<dbReference type="Proteomes" id="UP000261828">
    <property type="component" value="Unassembled WGS sequence"/>
</dbReference>
<comment type="caution">
    <text evidence="1">The sequence shown here is derived from an EMBL/GenBank/DDBJ whole genome shotgun (WGS) entry which is preliminary data.</text>
</comment>
<keyword evidence="2" id="KW-1185">Reference proteome</keyword>
<proteinExistence type="predicted"/>
<dbReference type="AlphaFoldDB" id="A0A371JL93"/>
<organism evidence="1 2">
    <name type="scientific">Flagellimonas nanhaiensis</name>
    <dbReference type="NCBI Taxonomy" id="2292706"/>
    <lineage>
        <taxon>Bacteria</taxon>
        <taxon>Pseudomonadati</taxon>
        <taxon>Bacteroidota</taxon>
        <taxon>Flavobacteriia</taxon>
        <taxon>Flavobacteriales</taxon>
        <taxon>Flavobacteriaceae</taxon>
        <taxon>Flagellimonas</taxon>
    </lineage>
</organism>
<sequence length="681" mass="71635">MSIAQIRVTPEGYPLMPNKPSEVTLINTDTILVQKVDGIVRGIEFGDFKALLPTASGTDDQTGDEVPLNTTNFNGNLSALDDTVQKAFETLDEISSGAGTDDQNLTGASINLSNVLQIDIENGTSATVDLSQLANSGTDNQQVNEFQIVNDELRLSIENDGNPAYTVDLSPYVGGPTGGISTSDIDTFAELNTIVADETLSKASDIGVTIQPYHANTDTDSTDDVVVTGPQSIGGVKTFTESHTIIDNTVDGLATDDSYLMIKNSTLTGLGVSAGFGALYFLDDKIRFSVSDAVSGSSNNFGIDPSALTASQDLIVTDTDMTWNGISLLSGVSADNLGNHIATQGLNMNGNWISNVDYLQPNHLRFIVTDTEPTSTEGTMYSDLSESRLKYYDGTLWRALAYQDEIVGGSSLPTDDTTPLVQDPVDNTKQGGIDVGNVPTGTKATLSLSADNTFFGNLTSTATVRGQDVLINGDNSGDWWQLSPAVGDNPNLIFTAVDNNVATGSEFTFNSTTGNLTASGGFVKQGGTNDQILLADGTTSLLSEKIGSDATGYGAGVTTTDNIVVWDYDVNNTEPTAGPGDTVIGVNVPLAGTFSGTTIPLDNYVQKDDSTTDTATWTIDATPKNGAVAEIKLNLAAEPAPFSTDTGVSQLPGTTDFSASTDQLLTVKVILGTVYYYYTNL</sequence>
<accession>A0A371JL93</accession>
<dbReference type="EMBL" id="QTJX01000007">
    <property type="protein sequence ID" value="RDY57725.1"/>
    <property type="molecule type" value="Genomic_DNA"/>
</dbReference>
<evidence type="ECO:0000313" key="2">
    <source>
        <dbReference type="Proteomes" id="UP000261828"/>
    </source>
</evidence>
<gene>
    <name evidence="1" type="ORF">DX873_17660</name>
</gene>
<protein>
    <submittedName>
        <fullName evidence="1">Uncharacterized protein</fullName>
    </submittedName>
</protein>
<reference evidence="1 2" key="1">
    <citation type="submission" date="2018-08" db="EMBL/GenBank/DDBJ databases">
        <title>Muricauda nanhaiensis sp. nov., isolated from seawater of the South China Sea.</title>
        <authorList>
            <person name="Dang Y."/>
        </authorList>
    </citation>
    <scope>NUCLEOTIDE SEQUENCE [LARGE SCALE GENOMIC DNA]</scope>
    <source>
        <strain evidence="1 2">SM1704</strain>
    </source>
</reference>
<name>A0A371JL93_9FLAO</name>
<evidence type="ECO:0000313" key="1">
    <source>
        <dbReference type="EMBL" id="RDY57725.1"/>
    </source>
</evidence>